<feature type="region of interest" description="Disordered" evidence="1">
    <location>
        <begin position="1197"/>
        <end position="1287"/>
    </location>
</feature>
<dbReference type="InterPro" id="IPR001623">
    <property type="entry name" value="DnaJ_domain"/>
</dbReference>
<dbReference type="SMART" id="SM00028">
    <property type="entry name" value="TPR"/>
    <property type="match status" value="6"/>
</dbReference>
<name>A0AAD2PW28_9STRA</name>
<feature type="compositionally biased region" description="Basic and acidic residues" evidence="1">
    <location>
        <begin position="1216"/>
        <end position="1238"/>
    </location>
</feature>
<reference evidence="3" key="1">
    <citation type="submission" date="2023-08" db="EMBL/GenBank/DDBJ databases">
        <authorList>
            <person name="Audoor S."/>
            <person name="Bilcke G."/>
        </authorList>
    </citation>
    <scope>NUCLEOTIDE SEQUENCE</scope>
</reference>
<dbReference type="SUPFAM" id="SSF48452">
    <property type="entry name" value="TPR-like"/>
    <property type="match status" value="1"/>
</dbReference>
<dbReference type="Gene3D" id="1.25.40.10">
    <property type="entry name" value="Tetratricopeptide repeat domain"/>
    <property type="match status" value="2"/>
</dbReference>
<dbReference type="PANTHER" id="PTHR44200">
    <property type="entry name" value="DNAJ HOMOLOG SUBFAMILY C MEMBER 7"/>
    <property type="match status" value="1"/>
</dbReference>
<dbReference type="InterPro" id="IPR019734">
    <property type="entry name" value="TPR_rpt"/>
</dbReference>
<dbReference type="PROSITE" id="PS00636">
    <property type="entry name" value="DNAJ_1"/>
    <property type="match status" value="1"/>
</dbReference>
<feature type="region of interest" description="Disordered" evidence="1">
    <location>
        <begin position="81"/>
        <end position="201"/>
    </location>
</feature>
<evidence type="ECO:0000313" key="4">
    <source>
        <dbReference type="Proteomes" id="UP001295423"/>
    </source>
</evidence>
<feature type="compositionally biased region" description="Polar residues" evidence="1">
    <location>
        <begin position="188"/>
        <end position="200"/>
    </location>
</feature>
<sequence>MAESKVDIPAIIQQAQLENRSYLYMVGRVADALEKTLILGLGRNDYEDMARNTLKLHKVNDENCNRNLNIDSKEKSFTFESVNSPAKQAPECAPTWSESWSSSSGERDSSKSRDRSTSKRRTRVSQKAPLKTFVNQKSKSPKRRGRSPPRSPGPQAASNIPTRHRSRSRTTADEAYREPNVSPVHVTTGRSKSPVPNVSQFRAYGESSPSVYYDCDSSFANLQQGSPNFARTTAVNAMDQSFGNLSVNGTNTDTDGLHRSFQYMSVKEPALNSSFQNMSVKEPALDRSFQNMSVKDNKFSFDESPGKARATAGQSPRTRVEPKTPVGAFTGTDCPDTSYPFSPLEDSPLPTQAPSPNWAQPMSTTDGTLPQERSRSRSPVRNATTSDARSSAAEMKSEPTPPMGQQNINAMPFTSPVPEFQAPHQVFADSVPRGWRNTRPSPQPYMDASSPSFANSGTQTAAQDPPAPFASSSFGADNSAVPGQTTTGVKFSVDLNKPLRARLKKVKSKRGLRGKTGNVRRSDNNVKPTSFDPASSMGVDNFAQASPTNFTPPQPMDCGTPAQPKVNNIQFNIGVGDKATASKPRMKKRDVKQTPAPLNVPKSEPLQQQSPIHFSLGVGDKSPKAKSRLNKRLSPKAKRSQSAYFQSDTMASASQHTKQDNFARSYSAHESNHSETIWKMREATIEALREVAKTHFENKDFPAAVQNYSQAILQYRTYCSELPNKHKLAVLLSNRAACLVNCGAYQAAVEDCKEALEHTPPIEEATFAEDLKFAFEAKLLCRTAGAYVQLGEVDTADDLFNRANKNISELQKYCTGSLDNESNKNTLFSIHSKLSNGIMDIGKFREAMAKIMIFINKKNQTLRAADREKEKEDVLVHVNFALSLASGCDDLHEQKVSLLADLKRWREVESHCGRLAASRTKLDGCFVEDLATKNPFVGVATAKFLSDDSFKGTDENDTRGASIKLGAKAAAEAVLRLPYSIIPYYARSMRLEERYQVAEAVLAALESHITSRSEAYGAADLRNQFEWVPKEQQKLSRTKSERNKGDKLFQQGAYEKAATQYEFCLNIDSDGAPDHSGGKNAGGRLHAVLHCNRAASFMMLDRYHEAAAECTTALRIHPSYMKAMLRRARCFVKMSRHEESVAEYRRWIDLVNQARRGSLFQSKSPCIFDGPSDASDDDLATAKRELSDAIRAQASARAAEANWKKSQQNPFNSNAKKGDAQRRREAFYNQKNDSRRWDSFSNRGPKRSHSKPRSKTSSQDKDSNRHSYSKNNKSSSSSNGSQHQRPADIANNLDHYSVLGLSRNATAAQIKKAFRKMALTYHPDKNQNADAADIFRRMNEAHEVLRDPEKRRQYDVELQFGGSSRW</sequence>
<dbReference type="EMBL" id="CAKOGP040001980">
    <property type="protein sequence ID" value="CAJ1959087.1"/>
    <property type="molecule type" value="Genomic_DNA"/>
</dbReference>
<gene>
    <name evidence="3" type="ORF">CYCCA115_LOCUS17511</name>
</gene>
<feature type="compositionally biased region" description="Polar residues" evidence="1">
    <location>
        <begin position="1204"/>
        <end position="1215"/>
    </location>
</feature>
<feature type="region of interest" description="Disordered" evidence="1">
    <location>
        <begin position="297"/>
        <end position="417"/>
    </location>
</feature>
<dbReference type="Gene3D" id="1.10.287.110">
    <property type="entry name" value="DnaJ domain"/>
    <property type="match status" value="1"/>
</dbReference>
<feature type="domain" description="J" evidence="2">
    <location>
        <begin position="1294"/>
        <end position="1358"/>
    </location>
</feature>
<dbReference type="SMART" id="SM00271">
    <property type="entry name" value="DnaJ"/>
    <property type="match status" value="1"/>
</dbReference>
<keyword evidence="4" id="KW-1185">Reference proteome</keyword>
<feature type="compositionally biased region" description="Low complexity" evidence="1">
    <location>
        <begin position="1269"/>
        <end position="1281"/>
    </location>
</feature>
<dbReference type="InterPro" id="IPR052758">
    <property type="entry name" value="SRC_co-chaperone"/>
</dbReference>
<evidence type="ECO:0000259" key="2">
    <source>
        <dbReference type="PROSITE" id="PS50076"/>
    </source>
</evidence>
<feature type="compositionally biased region" description="Basic residues" evidence="1">
    <location>
        <begin position="624"/>
        <end position="639"/>
    </location>
</feature>
<feature type="compositionally biased region" description="Basic and acidic residues" evidence="1">
    <location>
        <begin position="105"/>
        <end position="117"/>
    </location>
</feature>
<dbReference type="InterPro" id="IPR018253">
    <property type="entry name" value="DnaJ_domain_CS"/>
</dbReference>
<feature type="compositionally biased region" description="Polar residues" evidence="1">
    <location>
        <begin position="449"/>
        <end position="462"/>
    </location>
</feature>
<dbReference type="PRINTS" id="PR00625">
    <property type="entry name" value="JDOMAIN"/>
</dbReference>
<proteinExistence type="predicted"/>
<dbReference type="Pfam" id="PF00226">
    <property type="entry name" value="DnaJ"/>
    <property type="match status" value="1"/>
</dbReference>
<accession>A0AAD2PW28</accession>
<feature type="compositionally biased region" description="Polar residues" evidence="1">
    <location>
        <begin position="640"/>
        <end position="653"/>
    </location>
</feature>
<dbReference type="Proteomes" id="UP001295423">
    <property type="component" value="Unassembled WGS sequence"/>
</dbReference>
<evidence type="ECO:0000313" key="3">
    <source>
        <dbReference type="EMBL" id="CAJ1959087.1"/>
    </source>
</evidence>
<dbReference type="SUPFAM" id="SSF46565">
    <property type="entry name" value="Chaperone J-domain"/>
    <property type="match status" value="1"/>
</dbReference>
<feature type="compositionally biased region" description="Polar residues" evidence="1">
    <location>
        <begin position="349"/>
        <end position="368"/>
    </location>
</feature>
<feature type="region of interest" description="Disordered" evidence="1">
    <location>
        <begin position="578"/>
        <end position="653"/>
    </location>
</feature>
<feature type="compositionally biased region" description="Polar residues" evidence="1">
    <location>
        <begin position="470"/>
        <end position="486"/>
    </location>
</feature>
<feature type="compositionally biased region" description="Basic residues" evidence="1">
    <location>
        <begin position="502"/>
        <end position="513"/>
    </location>
</feature>
<dbReference type="PANTHER" id="PTHR44200:SF1">
    <property type="entry name" value="DNAJ HOMOLOG SUBFAMILY C MEMBER 7"/>
    <property type="match status" value="1"/>
</dbReference>
<dbReference type="InterPro" id="IPR036869">
    <property type="entry name" value="J_dom_sf"/>
</dbReference>
<feature type="compositionally biased region" description="Basic residues" evidence="1">
    <location>
        <begin position="1244"/>
        <end position="1254"/>
    </location>
</feature>
<protein>
    <recommendedName>
        <fullName evidence="2">J domain-containing protein</fullName>
    </recommendedName>
</protein>
<evidence type="ECO:0000256" key="1">
    <source>
        <dbReference type="SAM" id="MobiDB-lite"/>
    </source>
</evidence>
<feature type="region of interest" description="Disordered" evidence="1">
    <location>
        <begin position="433"/>
        <end position="486"/>
    </location>
</feature>
<feature type="compositionally biased region" description="Polar residues" evidence="1">
    <location>
        <begin position="377"/>
        <end position="389"/>
    </location>
</feature>
<dbReference type="InterPro" id="IPR011990">
    <property type="entry name" value="TPR-like_helical_dom_sf"/>
</dbReference>
<dbReference type="PROSITE" id="PS50076">
    <property type="entry name" value="DNAJ_2"/>
    <property type="match status" value="1"/>
</dbReference>
<dbReference type="CDD" id="cd06257">
    <property type="entry name" value="DnaJ"/>
    <property type="match status" value="1"/>
</dbReference>
<comment type="caution">
    <text evidence="3">The sequence shown here is derived from an EMBL/GenBank/DDBJ whole genome shotgun (WGS) entry which is preliminary data.</text>
</comment>
<organism evidence="3 4">
    <name type="scientific">Cylindrotheca closterium</name>
    <dbReference type="NCBI Taxonomy" id="2856"/>
    <lineage>
        <taxon>Eukaryota</taxon>
        <taxon>Sar</taxon>
        <taxon>Stramenopiles</taxon>
        <taxon>Ochrophyta</taxon>
        <taxon>Bacillariophyta</taxon>
        <taxon>Bacillariophyceae</taxon>
        <taxon>Bacillariophycidae</taxon>
        <taxon>Bacillariales</taxon>
        <taxon>Bacillariaceae</taxon>
        <taxon>Cylindrotheca</taxon>
    </lineage>
</organism>
<feature type="region of interest" description="Disordered" evidence="1">
    <location>
        <begin position="502"/>
        <end position="565"/>
    </location>
</feature>
<feature type="compositionally biased region" description="Basic and acidic residues" evidence="1">
    <location>
        <begin position="297"/>
        <end position="306"/>
    </location>
</feature>